<accession>A0A8H6VSN6</accession>
<dbReference type="OrthoDB" id="3256331at2759"/>
<dbReference type="RefSeq" id="XP_037212922.1">
    <property type="nucleotide sequence ID" value="XM_037370651.1"/>
</dbReference>
<evidence type="ECO:0000313" key="3">
    <source>
        <dbReference type="Proteomes" id="UP000636479"/>
    </source>
</evidence>
<feature type="domain" description="DUF6593" evidence="1">
    <location>
        <begin position="59"/>
        <end position="215"/>
    </location>
</feature>
<organism evidence="2 3">
    <name type="scientific">Mycena indigotica</name>
    <dbReference type="NCBI Taxonomy" id="2126181"/>
    <lineage>
        <taxon>Eukaryota</taxon>
        <taxon>Fungi</taxon>
        <taxon>Dikarya</taxon>
        <taxon>Basidiomycota</taxon>
        <taxon>Agaricomycotina</taxon>
        <taxon>Agaricomycetes</taxon>
        <taxon>Agaricomycetidae</taxon>
        <taxon>Agaricales</taxon>
        <taxon>Marasmiineae</taxon>
        <taxon>Mycenaceae</taxon>
        <taxon>Mycena</taxon>
    </lineage>
</organism>
<reference evidence="2" key="1">
    <citation type="submission" date="2020-05" db="EMBL/GenBank/DDBJ databases">
        <title>Mycena genomes resolve the evolution of fungal bioluminescence.</title>
        <authorList>
            <person name="Tsai I.J."/>
        </authorList>
    </citation>
    <scope>NUCLEOTIDE SEQUENCE</scope>
    <source>
        <strain evidence="2">171206Taipei</strain>
    </source>
</reference>
<evidence type="ECO:0000313" key="2">
    <source>
        <dbReference type="EMBL" id="KAF7288603.1"/>
    </source>
</evidence>
<evidence type="ECO:0000259" key="1">
    <source>
        <dbReference type="Pfam" id="PF20236"/>
    </source>
</evidence>
<dbReference type="EMBL" id="JACAZF010000020">
    <property type="protein sequence ID" value="KAF7288603.1"/>
    <property type="molecule type" value="Genomic_DNA"/>
</dbReference>
<dbReference type="AlphaFoldDB" id="A0A8H6VSN6"/>
<comment type="caution">
    <text evidence="2">The sequence shown here is derived from an EMBL/GenBank/DDBJ whole genome shotgun (WGS) entry which is preliminary data.</text>
</comment>
<proteinExistence type="predicted"/>
<gene>
    <name evidence="2" type="ORF">MIND_01426900</name>
</gene>
<dbReference type="GeneID" id="59353167"/>
<keyword evidence="3" id="KW-1185">Reference proteome</keyword>
<dbReference type="InterPro" id="IPR046528">
    <property type="entry name" value="DUF6593"/>
</dbReference>
<name>A0A8H6VSN6_9AGAR</name>
<dbReference type="Pfam" id="PF20236">
    <property type="entry name" value="DUF6593"/>
    <property type="match status" value="1"/>
</dbReference>
<protein>
    <recommendedName>
        <fullName evidence="1">DUF6593 domain-containing protein</fullName>
    </recommendedName>
</protein>
<dbReference type="Proteomes" id="UP000636479">
    <property type="component" value="Unassembled WGS sequence"/>
</dbReference>
<sequence>MAPLRHLGPARNSFLKAVVGYSASSHGASSLPPRPLPPMDSQLTLVDPTPPLSLVFSTNSMINATLSANGLARYTIITALQGSVTDLFDARTGQLLARIARNAIRADTISFVSTEGQETRVKLSKWMKRSKQPDGIDAHVIDTAVGQCFLRQHLEYRLALYTEFDPDSPVAHWASPDPAALASLPPTLVIAGSIPEAFHPQVICVFIIEELKMRMAEKADLVALGRAEAQSTPLARLR</sequence>